<feature type="domain" description="DUF7588" evidence="1">
    <location>
        <begin position="74"/>
        <end position="117"/>
    </location>
</feature>
<gene>
    <name evidence="2" type="ORF">GIB67_038534</name>
</gene>
<dbReference type="EMBL" id="JACGCM010000671">
    <property type="protein sequence ID" value="KAF6169037.1"/>
    <property type="molecule type" value="Genomic_DNA"/>
</dbReference>
<keyword evidence="3" id="KW-1185">Reference proteome</keyword>
<dbReference type="Proteomes" id="UP000541444">
    <property type="component" value="Unassembled WGS sequence"/>
</dbReference>
<dbReference type="Pfam" id="PF24496">
    <property type="entry name" value="DUF7588"/>
    <property type="match status" value="1"/>
</dbReference>
<evidence type="ECO:0000259" key="1">
    <source>
        <dbReference type="Pfam" id="PF24496"/>
    </source>
</evidence>
<proteinExistence type="predicted"/>
<accession>A0A7J7NP97</accession>
<dbReference type="InterPro" id="IPR056010">
    <property type="entry name" value="DUF7588"/>
</dbReference>
<evidence type="ECO:0000313" key="2">
    <source>
        <dbReference type="EMBL" id="KAF6169037.1"/>
    </source>
</evidence>
<reference evidence="2 3" key="1">
    <citation type="journal article" date="2020" name="IScience">
        <title>Genome Sequencing of the Endangered Kingdonia uniflora (Circaeasteraceae, Ranunculales) Reveals Potential Mechanisms of Evolutionary Specialization.</title>
        <authorList>
            <person name="Sun Y."/>
            <person name="Deng T."/>
            <person name="Zhang A."/>
            <person name="Moore M.J."/>
            <person name="Landis J.B."/>
            <person name="Lin N."/>
            <person name="Zhang H."/>
            <person name="Zhang X."/>
            <person name="Huang J."/>
            <person name="Zhang X."/>
            <person name="Sun H."/>
            <person name="Wang H."/>
        </authorList>
    </citation>
    <scope>NUCLEOTIDE SEQUENCE [LARGE SCALE GENOMIC DNA]</scope>
    <source>
        <strain evidence="2">TB1705</strain>
        <tissue evidence="2">Leaf</tissue>
    </source>
</reference>
<name>A0A7J7NP97_9MAGN</name>
<comment type="caution">
    <text evidence="2">The sequence shown here is derived from an EMBL/GenBank/DDBJ whole genome shotgun (WGS) entry which is preliminary data.</text>
</comment>
<protein>
    <recommendedName>
        <fullName evidence="1">DUF7588 domain-containing protein</fullName>
    </recommendedName>
</protein>
<evidence type="ECO:0000313" key="3">
    <source>
        <dbReference type="Proteomes" id="UP000541444"/>
    </source>
</evidence>
<organism evidence="2 3">
    <name type="scientific">Kingdonia uniflora</name>
    <dbReference type="NCBI Taxonomy" id="39325"/>
    <lineage>
        <taxon>Eukaryota</taxon>
        <taxon>Viridiplantae</taxon>
        <taxon>Streptophyta</taxon>
        <taxon>Embryophyta</taxon>
        <taxon>Tracheophyta</taxon>
        <taxon>Spermatophyta</taxon>
        <taxon>Magnoliopsida</taxon>
        <taxon>Ranunculales</taxon>
        <taxon>Circaeasteraceae</taxon>
        <taxon>Kingdonia</taxon>
    </lineage>
</organism>
<sequence length="284" mass="32824">MPFIRVQHPLHFDYVKDLWFIEKAQYEIDTYGTDESGNLKGIRLSDQQISHGIYNDPSTSIRTEVDQTTSPISKTFTRVKLQLIEDIYYHEIKRSQKITFFCDWFTTWYPCPQYIISNKEDFTKIWVKPDGTEVQFVHLPPESLHLTKGSPNSKPLEANAFAHPTNQITDVNLVIKHNNWTNTSLQMIGNQLNRIEDHIQRTNNINIDTASTSSSTYSADIKPTFLVNDFKLSDSHDYEFVDILVERLKKLSVNTLEKISVSKATSDDQSEIHIQAITGKPLWK</sequence>
<dbReference type="AlphaFoldDB" id="A0A7J7NP97"/>